<dbReference type="Proteomes" id="UP001595596">
    <property type="component" value="Unassembled WGS sequence"/>
</dbReference>
<sequence length="151" mass="16684">MEPLLGPVILDDMCDGHKFYDPLRGNWWHDSDPPRIERGKPKLDLVIVGGESGPGARPMHPDWARSLRDQCNAAGVAFHFKQWGEWAPSTPEEAAGNPRSGWRCLAGHPHVPKAAELYPEAGAAFIERKGKKAAGRLLDGRTWDEMPGVRS</sequence>
<reference evidence="2" key="1">
    <citation type="journal article" date="2019" name="Int. J. Syst. Evol. Microbiol.">
        <title>The Global Catalogue of Microorganisms (GCM) 10K type strain sequencing project: providing services to taxonomists for standard genome sequencing and annotation.</title>
        <authorList>
            <consortium name="The Broad Institute Genomics Platform"/>
            <consortium name="The Broad Institute Genome Sequencing Center for Infectious Disease"/>
            <person name="Wu L."/>
            <person name="Ma J."/>
        </authorList>
    </citation>
    <scope>NUCLEOTIDE SEQUENCE [LARGE SCALE GENOMIC DNA]</scope>
    <source>
        <strain evidence="2">VKM B-3226</strain>
    </source>
</reference>
<dbReference type="RefSeq" id="WP_379030310.1">
    <property type="nucleotide sequence ID" value="NZ_JBHRXE010000029.1"/>
</dbReference>
<protein>
    <submittedName>
        <fullName evidence="1">DUF5131 family protein</fullName>
    </submittedName>
</protein>
<dbReference type="Pfam" id="PF07505">
    <property type="entry name" value="DUF5131"/>
    <property type="match status" value="1"/>
</dbReference>
<evidence type="ECO:0000313" key="1">
    <source>
        <dbReference type="EMBL" id="MFC3569937.1"/>
    </source>
</evidence>
<organism evidence="1 2">
    <name type="scientific">Paracoccus simplex</name>
    <dbReference type="NCBI Taxonomy" id="2086346"/>
    <lineage>
        <taxon>Bacteria</taxon>
        <taxon>Pseudomonadati</taxon>
        <taxon>Pseudomonadota</taxon>
        <taxon>Alphaproteobacteria</taxon>
        <taxon>Rhodobacterales</taxon>
        <taxon>Paracoccaceae</taxon>
        <taxon>Paracoccus</taxon>
    </lineage>
</organism>
<evidence type="ECO:0000313" key="2">
    <source>
        <dbReference type="Proteomes" id="UP001595596"/>
    </source>
</evidence>
<comment type="caution">
    <text evidence="1">The sequence shown here is derived from an EMBL/GenBank/DDBJ whole genome shotgun (WGS) entry which is preliminary data.</text>
</comment>
<dbReference type="EMBL" id="JBHRXE010000029">
    <property type="protein sequence ID" value="MFC3569937.1"/>
    <property type="molecule type" value="Genomic_DNA"/>
</dbReference>
<gene>
    <name evidence="1" type="ORF">ACFOMP_10805</name>
</gene>
<dbReference type="InterPro" id="IPR011101">
    <property type="entry name" value="DUF5131"/>
</dbReference>
<keyword evidence="2" id="KW-1185">Reference proteome</keyword>
<name>A0ABV7S2D8_9RHOB</name>
<accession>A0ABV7S2D8</accession>
<proteinExistence type="predicted"/>